<accession>A0AAU8B0M7</accession>
<protein>
    <submittedName>
        <fullName evidence="1">Uncharacterized protein</fullName>
    </submittedName>
</protein>
<organism evidence="1">
    <name type="scientific">Dulem virus 35</name>
    <dbReference type="NCBI Taxonomy" id="3145753"/>
    <lineage>
        <taxon>Viruses</taxon>
        <taxon>Duplodnaviria</taxon>
        <taxon>Heunggongvirae</taxon>
        <taxon>Uroviricota</taxon>
        <taxon>Caudoviricetes</taxon>
    </lineage>
</organism>
<dbReference type="EMBL" id="PP511522">
    <property type="protein sequence ID" value="XCD05119.1"/>
    <property type="molecule type" value="Genomic_DNA"/>
</dbReference>
<evidence type="ECO:0000313" key="1">
    <source>
        <dbReference type="EMBL" id="XCD05119.1"/>
    </source>
</evidence>
<proteinExistence type="predicted"/>
<reference evidence="1" key="1">
    <citation type="submission" date="2024-03" db="EMBL/GenBank/DDBJ databases">
        <title>Diverse circular DNA viruses in blood, oral, and fecal samples of captive lemurs.</title>
        <authorList>
            <person name="Paietta E.N."/>
            <person name="Kraberger S."/>
            <person name="Lund M.C."/>
            <person name="Custer J.M."/>
            <person name="Vargas K.M."/>
            <person name="Ehmke E.E."/>
            <person name="Yoder A.D."/>
            <person name="Varsani A."/>
        </authorList>
    </citation>
    <scope>NUCLEOTIDE SEQUENCE</scope>
    <source>
        <strain evidence="1">Duke_24FS_4</strain>
    </source>
</reference>
<sequence length="83" mass="9425">MKNYLVAYDVGKIQATQIQVNDDYIPSLDNMKTIKREIIKKENPHRLSFYSAPDNCGGYISSTMEEAITENELKIVAISNLDI</sequence>
<name>A0AAU8B0M7_9CAUD</name>